<comment type="caution">
    <text evidence="1">The sequence shown here is derived from an EMBL/GenBank/DDBJ whole genome shotgun (WGS) entry which is preliminary data.</text>
</comment>
<protein>
    <submittedName>
        <fullName evidence="1">Uncharacterized protein</fullName>
    </submittedName>
</protein>
<dbReference type="GeneID" id="71998785"/>
<evidence type="ECO:0000313" key="2">
    <source>
        <dbReference type="Proteomes" id="UP000814176"/>
    </source>
</evidence>
<name>A0ABQ8K1M6_9APHY</name>
<proteinExistence type="predicted"/>
<keyword evidence="2" id="KW-1185">Reference proteome</keyword>
<gene>
    <name evidence="1" type="ORF">C8Q71DRAFT_358883</name>
</gene>
<organism evidence="1 2">
    <name type="scientific">Rhodofomes roseus</name>
    <dbReference type="NCBI Taxonomy" id="34475"/>
    <lineage>
        <taxon>Eukaryota</taxon>
        <taxon>Fungi</taxon>
        <taxon>Dikarya</taxon>
        <taxon>Basidiomycota</taxon>
        <taxon>Agaricomycotina</taxon>
        <taxon>Agaricomycetes</taxon>
        <taxon>Polyporales</taxon>
        <taxon>Rhodofomes</taxon>
    </lineage>
</organism>
<evidence type="ECO:0000313" key="1">
    <source>
        <dbReference type="EMBL" id="KAH9830573.1"/>
    </source>
</evidence>
<accession>A0ABQ8K1M6</accession>
<reference evidence="1 2" key="1">
    <citation type="journal article" date="2021" name="Environ. Microbiol.">
        <title>Gene family expansions and transcriptome signatures uncover fungal adaptations to wood decay.</title>
        <authorList>
            <person name="Hage H."/>
            <person name="Miyauchi S."/>
            <person name="Viragh M."/>
            <person name="Drula E."/>
            <person name="Min B."/>
            <person name="Chaduli D."/>
            <person name="Navarro D."/>
            <person name="Favel A."/>
            <person name="Norest M."/>
            <person name="Lesage-Meessen L."/>
            <person name="Balint B."/>
            <person name="Merenyi Z."/>
            <person name="de Eugenio L."/>
            <person name="Morin E."/>
            <person name="Martinez A.T."/>
            <person name="Baldrian P."/>
            <person name="Stursova M."/>
            <person name="Martinez M.J."/>
            <person name="Novotny C."/>
            <person name="Magnuson J.K."/>
            <person name="Spatafora J.W."/>
            <person name="Maurice S."/>
            <person name="Pangilinan J."/>
            <person name="Andreopoulos W."/>
            <person name="LaButti K."/>
            <person name="Hundley H."/>
            <person name="Na H."/>
            <person name="Kuo A."/>
            <person name="Barry K."/>
            <person name="Lipzen A."/>
            <person name="Henrissat B."/>
            <person name="Riley R."/>
            <person name="Ahrendt S."/>
            <person name="Nagy L.G."/>
            <person name="Grigoriev I.V."/>
            <person name="Martin F."/>
            <person name="Rosso M.N."/>
        </authorList>
    </citation>
    <scope>NUCLEOTIDE SEQUENCE [LARGE SCALE GENOMIC DNA]</scope>
    <source>
        <strain evidence="1 2">CIRM-BRFM 1785</strain>
    </source>
</reference>
<dbReference type="Gene3D" id="3.50.50.100">
    <property type="match status" value="1"/>
</dbReference>
<sequence length="127" mass="14515">MTDFLLIKVQCHFPVHHPVRRRPDDHRSFEQVLQMYATQKSQRDNIRLLTQHHVRVEPGKIYVEEQGKVHFGLPIWSTGLALNPPILVSTTETETGPKTKRHEIERGGKVRMSTAVCSLMTSTSTST</sequence>
<dbReference type="RefSeq" id="XP_047773868.1">
    <property type="nucleotide sequence ID" value="XM_047918053.1"/>
</dbReference>
<dbReference type="Proteomes" id="UP000814176">
    <property type="component" value="Unassembled WGS sequence"/>
</dbReference>
<dbReference type="EMBL" id="JADCUA010000030">
    <property type="protein sequence ID" value="KAH9830573.1"/>
    <property type="molecule type" value="Genomic_DNA"/>
</dbReference>